<evidence type="ECO:0000256" key="2">
    <source>
        <dbReference type="ARBA" id="ARBA00023027"/>
    </source>
</evidence>
<proteinExistence type="predicted"/>
<evidence type="ECO:0000313" key="7">
    <source>
        <dbReference type="Proteomes" id="UP000320176"/>
    </source>
</evidence>
<evidence type="ECO:0000256" key="1">
    <source>
        <dbReference type="ARBA" id="ARBA00023002"/>
    </source>
</evidence>
<dbReference type="PROSITE" id="PS00067">
    <property type="entry name" value="3HCDH"/>
    <property type="match status" value="1"/>
</dbReference>
<keyword evidence="2" id="KW-0520">NAD</keyword>
<dbReference type="Pfam" id="PF02737">
    <property type="entry name" value="3HCDH_N"/>
    <property type="match status" value="1"/>
</dbReference>
<dbReference type="Pfam" id="PF00725">
    <property type="entry name" value="3HCDH"/>
    <property type="match status" value="1"/>
</dbReference>
<gene>
    <name evidence="6" type="primary">fadJ_2</name>
    <name evidence="6" type="ORF">Pla52n_58670</name>
</gene>
<feature type="domain" description="3-hydroxyacyl-CoA dehydrogenase NAD binding" evidence="5">
    <location>
        <begin position="20"/>
        <end position="195"/>
    </location>
</feature>
<dbReference type="InterPro" id="IPR008927">
    <property type="entry name" value="6-PGluconate_DH-like_C_sf"/>
</dbReference>
<comment type="caution">
    <text evidence="6">The sequence shown here is derived from an EMBL/GenBank/DDBJ whole genome shotgun (WGS) entry which is preliminary data.</text>
</comment>
<evidence type="ECO:0000256" key="3">
    <source>
        <dbReference type="ARBA" id="ARBA00049556"/>
    </source>
</evidence>
<keyword evidence="7" id="KW-1185">Reference proteome</keyword>
<dbReference type="OrthoDB" id="9771883at2"/>
<dbReference type="GO" id="GO:0006635">
    <property type="term" value="P:fatty acid beta-oxidation"/>
    <property type="evidence" value="ECO:0007669"/>
    <property type="project" value="TreeGrafter"/>
</dbReference>
<dbReference type="SUPFAM" id="SSF48179">
    <property type="entry name" value="6-phosphogluconate dehydrogenase C-terminal domain-like"/>
    <property type="match status" value="2"/>
</dbReference>
<dbReference type="Gene3D" id="1.10.1040.50">
    <property type="match status" value="1"/>
</dbReference>
<dbReference type="SUPFAM" id="SSF51735">
    <property type="entry name" value="NAD(P)-binding Rossmann-fold domains"/>
    <property type="match status" value="1"/>
</dbReference>
<dbReference type="InterPro" id="IPR006108">
    <property type="entry name" value="3HC_DH_C"/>
</dbReference>
<dbReference type="Proteomes" id="UP000320176">
    <property type="component" value="Unassembled WGS sequence"/>
</dbReference>
<dbReference type="InterPro" id="IPR006180">
    <property type="entry name" value="3-OHacyl-CoA_DH_CS"/>
</dbReference>
<dbReference type="GO" id="GO:0070403">
    <property type="term" value="F:NAD+ binding"/>
    <property type="evidence" value="ECO:0007669"/>
    <property type="project" value="InterPro"/>
</dbReference>
<dbReference type="PANTHER" id="PTHR43561:SF1">
    <property type="entry name" value="HYDROXY-ACYL-COA DEHYDROGENASE"/>
    <property type="match status" value="1"/>
</dbReference>
<dbReference type="AlphaFoldDB" id="A0A5C6A1L7"/>
<sequence length="400" mass="43181">MTLESSSVPQDSTLETLPPVFLIGAGVVGTAIAQSHLDAGVAFCIGDQDADVLQQAAQQLVLPSDNWSITQRQIPGLSLPGLCVQDESIDIRTRPWIVIESVVERLDVKQTLFNVVGGVFGASAAYCSNTSNLRIADIAAGLNDASGFCGMHFFMPVTERHAVEIVGHDGTSQPTLTRASTHARRLNKEPIEVADGPGFLVNRMLSPYINQSMLLLTTGASADQIAAGAAAFGMPMSPLELIDWIGSRTLFHAGRAFWQAFPHRLSPSPMVAGLVKNDRPGRAAGRGFYDYVGGLRSENLAPITRELIERYRTDQRVYSLTDIEHLLAIPMWIEGIAALAEGVANGPEQIDIAMRCGLGYRHPLGWNGYFEALGKTQMDSAIAKWSDAFASMRMPSPDST</sequence>
<dbReference type="Gene3D" id="3.40.50.720">
    <property type="entry name" value="NAD(P)-binding Rossmann-like Domain"/>
    <property type="match status" value="1"/>
</dbReference>
<feature type="domain" description="3-hydroxyacyl-CoA dehydrogenase C-terminal" evidence="4">
    <location>
        <begin position="198"/>
        <end position="291"/>
    </location>
</feature>
<evidence type="ECO:0000313" key="6">
    <source>
        <dbReference type="EMBL" id="TWT93210.1"/>
    </source>
</evidence>
<keyword evidence="1" id="KW-0560">Oxidoreductase</keyword>
<accession>A0A5C6A1L7</accession>
<comment type="catalytic activity">
    <reaction evidence="3">
        <text>a (3S)-3-hydroxyacyl-CoA + NAD(+) = a 3-oxoacyl-CoA + NADH + H(+)</text>
        <dbReference type="Rhea" id="RHEA:22432"/>
        <dbReference type="ChEBI" id="CHEBI:15378"/>
        <dbReference type="ChEBI" id="CHEBI:57318"/>
        <dbReference type="ChEBI" id="CHEBI:57540"/>
        <dbReference type="ChEBI" id="CHEBI:57945"/>
        <dbReference type="ChEBI" id="CHEBI:90726"/>
        <dbReference type="EC" id="1.1.1.35"/>
    </reaction>
</comment>
<organism evidence="6 7">
    <name type="scientific">Stieleria varia</name>
    <dbReference type="NCBI Taxonomy" id="2528005"/>
    <lineage>
        <taxon>Bacteria</taxon>
        <taxon>Pseudomonadati</taxon>
        <taxon>Planctomycetota</taxon>
        <taxon>Planctomycetia</taxon>
        <taxon>Pirellulales</taxon>
        <taxon>Pirellulaceae</taxon>
        <taxon>Stieleria</taxon>
    </lineage>
</organism>
<evidence type="ECO:0000259" key="4">
    <source>
        <dbReference type="Pfam" id="PF00725"/>
    </source>
</evidence>
<dbReference type="InterPro" id="IPR036291">
    <property type="entry name" value="NAD(P)-bd_dom_sf"/>
</dbReference>
<dbReference type="EMBL" id="SJPN01000009">
    <property type="protein sequence ID" value="TWT93210.1"/>
    <property type="molecule type" value="Genomic_DNA"/>
</dbReference>
<dbReference type="GO" id="GO:0003857">
    <property type="term" value="F:(3S)-3-hydroxyacyl-CoA dehydrogenase (NAD+) activity"/>
    <property type="evidence" value="ECO:0007669"/>
    <property type="project" value="UniProtKB-EC"/>
</dbReference>
<dbReference type="InterPro" id="IPR052242">
    <property type="entry name" value="Mito_3-hydroxyacyl-CoA_DH"/>
</dbReference>
<reference evidence="6 7" key="1">
    <citation type="submission" date="2019-02" db="EMBL/GenBank/DDBJ databases">
        <title>Deep-cultivation of Planctomycetes and their phenomic and genomic characterization uncovers novel biology.</title>
        <authorList>
            <person name="Wiegand S."/>
            <person name="Jogler M."/>
            <person name="Boedeker C."/>
            <person name="Pinto D."/>
            <person name="Vollmers J."/>
            <person name="Rivas-Marin E."/>
            <person name="Kohn T."/>
            <person name="Peeters S.H."/>
            <person name="Heuer A."/>
            <person name="Rast P."/>
            <person name="Oberbeckmann S."/>
            <person name="Bunk B."/>
            <person name="Jeske O."/>
            <person name="Meyerdierks A."/>
            <person name="Storesund J.E."/>
            <person name="Kallscheuer N."/>
            <person name="Luecker S."/>
            <person name="Lage O.M."/>
            <person name="Pohl T."/>
            <person name="Merkel B.J."/>
            <person name="Hornburger P."/>
            <person name="Mueller R.-W."/>
            <person name="Bruemmer F."/>
            <person name="Labrenz M."/>
            <person name="Spormann A.M."/>
            <person name="Op Den Camp H."/>
            <person name="Overmann J."/>
            <person name="Amann R."/>
            <person name="Jetten M.S.M."/>
            <person name="Mascher T."/>
            <person name="Medema M.H."/>
            <person name="Devos D.P."/>
            <person name="Kaster A.-K."/>
            <person name="Ovreas L."/>
            <person name="Rohde M."/>
            <person name="Galperin M.Y."/>
            <person name="Jogler C."/>
        </authorList>
    </citation>
    <scope>NUCLEOTIDE SEQUENCE [LARGE SCALE GENOMIC DNA]</scope>
    <source>
        <strain evidence="6 7">Pla52n</strain>
    </source>
</reference>
<dbReference type="PANTHER" id="PTHR43561">
    <property type="match status" value="1"/>
</dbReference>
<evidence type="ECO:0000259" key="5">
    <source>
        <dbReference type="Pfam" id="PF02737"/>
    </source>
</evidence>
<dbReference type="InterPro" id="IPR006176">
    <property type="entry name" value="3-OHacyl-CoA_DH_NAD-bd"/>
</dbReference>
<name>A0A5C6A1L7_9BACT</name>
<protein>
    <submittedName>
        <fullName evidence="6">Fatty acid oxidation complex subunit alpha</fullName>
    </submittedName>
</protein>